<dbReference type="InterPro" id="IPR000182">
    <property type="entry name" value="GNAT_dom"/>
</dbReference>
<keyword evidence="3" id="KW-1185">Reference proteome</keyword>
<dbReference type="GO" id="GO:0016747">
    <property type="term" value="F:acyltransferase activity, transferring groups other than amino-acyl groups"/>
    <property type="evidence" value="ECO:0007669"/>
    <property type="project" value="InterPro"/>
</dbReference>
<dbReference type="Gene3D" id="3.40.630.30">
    <property type="match status" value="1"/>
</dbReference>
<organism evidence="2 3">
    <name type="scientific">Pseudofrankia asymbiotica</name>
    <dbReference type="NCBI Taxonomy" id="1834516"/>
    <lineage>
        <taxon>Bacteria</taxon>
        <taxon>Bacillati</taxon>
        <taxon>Actinomycetota</taxon>
        <taxon>Actinomycetes</taxon>
        <taxon>Frankiales</taxon>
        <taxon>Frankiaceae</taxon>
        <taxon>Pseudofrankia</taxon>
    </lineage>
</organism>
<dbReference type="Pfam" id="PF13302">
    <property type="entry name" value="Acetyltransf_3"/>
    <property type="match status" value="1"/>
</dbReference>
<name>A0A1V2I8Z6_9ACTN</name>
<dbReference type="Proteomes" id="UP000188929">
    <property type="component" value="Unassembled WGS sequence"/>
</dbReference>
<comment type="caution">
    <text evidence="2">The sequence shown here is derived from an EMBL/GenBank/DDBJ whole genome shotgun (WGS) entry which is preliminary data.</text>
</comment>
<gene>
    <name evidence="2" type="ORF">BL253_22330</name>
</gene>
<protein>
    <submittedName>
        <fullName evidence="2">GNAT family N-acetyltransferase</fullName>
    </submittedName>
</protein>
<accession>A0A1V2I8Z6</accession>
<dbReference type="AlphaFoldDB" id="A0A1V2I8Z6"/>
<sequence>MTTTTDLMTERLVLRLWSVEEKAAVLAVTAAGNGDGPTASRPAHWADDFPDEGDQVIADGLGQYPGWMGPFGHRQVIERTSGLVIGGIGLFWPPTAGRVEIGYGIVPSCQGRGYATEAVIALTEFAFTLPSVRTVFANVERPNPASIRVLAKSGFRHHRTEGDTLHFDHDRP</sequence>
<dbReference type="PANTHER" id="PTHR43792:SF13">
    <property type="entry name" value="ACETYLTRANSFERASE"/>
    <property type="match status" value="1"/>
</dbReference>
<dbReference type="PANTHER" id="PTHR43792">
    <property type="entry name" value="GNAT FAMILY, PUTATIVE (AFU_ORTHOLOGUE AFUA_3G00765)-RELATED-RELATED"/>
    <property type="match status" value="1"/>
</dbReference>
<proteinExistence type="predicted"/>
<dbReference type="PROSITE" id="PS51186">
    <property type="entry name" value="GNAT"/>
    <property type="match status" value="1"/>
</dbReference>
<reference evidence="3" key="1">
    <citation type="submission" date="2016-10" db="EMBL/GenBank/DDBJ databases">
        <title>Frankia sp. NRRL B-16386 Genome sequencing.</title>
        <authorList>
            <person name="Ghodhbane-Gtari F."/>
            <person name="Swanson E."/>
            <person name="Gueddou A."/>
            <person name="Hezbri K."/>
            <person name="Ktari K."/>
            <person name="Nouioui I."/>
            <person name="Morris K."/>
            <person name="Simpson S."/>
            <person name="Abebe-Akele F."/>
            <person name="Thomas K."/>
            <person name="Gtari M."/>
            <person name="Tisa L.S."/>
        </authorList>
    </citation>
    <scope>NUCLEOTIDE SEQUENCE [LARGE SCALE GENOMIC DNA]</scope>
    <source>
        <strain evidence="3">NRRL B-16386</strain>
    </source>
</reference>
<dbReference type="InterPro" id="IPR016181">
    <property type="entry name" value="Acyl_CoA_acyltransferase"/>
</dbReference>
<dbReference type="InterPro" id="IPR051531">
    <property type="entry name" value="N-acetyltransferase"/>
</dbReference>
<evidence type="ECO:0000313" key="3">
    <source>
        <dbReference type="Proteomes" id="UP000188929"/>
    </source>
</evidence>
<dbReference type="EMBL" id="MOMC01000046">
    <property type="protein sequence ID" value="ONH27299.1"/>
    <property type="molecule type" value="Genomic_DNA"/>
</dbReference>
<evidence type="ECO:0000259" key="1">
    <source>
        <dbReference type="PROSITE" id="PS51186"/>
    </source>
</evidence>
<dbReference type="OrthoDB" id="4543915at2"/>
<dbReference type="STRING" id="1834516.BL253_22330"/>
<dbReference type="SUPFAM" id="SSF55729">
    <property type="entry name" value="Acyl-CoA N-acyltransferases (Nat)"/>
    <property type="match status" value="1"/>
</dbReference>
<feature type="domain" description="N-acetyltransferase" evidence="1">
    <location>
        <begin position="12"/>
        <end position="172"/>
    </location>
</feature>
<keyword evidence="2" id="KW-0808">Transferase</keyword>
<evidence type="ECO:0000313" key="2">
    <source>
        <dbReference type="EMBL" id="ONH27299.1"/>
    </source>
</evidence>